<comment type="cofactor">
    <cofactor evidence="1">
        <name>FAD</name>
        <dbReference type="ChEBI" id="CHEBI:57692"/>
    </cofactor>
</comment>
<keyword evidence="4" id="KW-0560">Oxidoreductase</keyword>
<keyword evidence="3" id="KW-0274">FAD</keyword>
<dbReference type="InterPro" id="IPR036188">
    <property type="entry name" value="FAD/NAD-bd_sf"/>
</dbReference>
<dbReference type="GO" id="GO:0047545">
    <property type="term" value="F:(S)-2-hydroxyglutarate dehydrogenase activity"/>
    <property type="evidence" value="ECO:0007669"/>
    <property type="project" value="UniProtKB-EC"/>
</dbReference>
<evidence type="ECO:0000256" key="4">
    <source>
        <dbReference type="ARBA" id="ARBA00023002"/>
    </source>
</evidence>
<organism evidence="10 11">
    <name type="scientific">Psylliodes chrysocephalus</name>
    <dbReference type="NCBI Taxonomy" id="3402493"/>
    <lineage>
        <taxon>Eukaryota</taxon>
        <taxon>Metazoa</taxon>
        <taxon>Ecdysozoa</taxon>
        <taxon>Arthropoda</taxon>
        <taxon>Hexapoda</taxon>
        <taxon>Insecta</taxon>
        <taxon>Pterygota</taxon>
        <taxon>Neoptera</taxon>
        <taxon>Endopterygota</taxon>
        <taxon>Coleoptera</taxon>
        <taxon>Polyphaga</taxon>
        <taxon>Cucujiformia</taxon>
        <taxon>Chrysomeloidea</taxon>
        <taxon>Chrysomelidae</taxon>
        <taxon>Galerucinae</taxon>
        <taxon>Alticini</taxon>
        <taxon>Psylliodes</taxon>
    </lineage>
</organism>
<keyword evidence="11" id="KW-1185">Reference proteome</keyword>
<dbReference type="Gene3D" id="3.30.9.10">
    <property type="entry name" value="D-Amino Acid Oxidase, subunit A, domain 2"/>
    <property type="match status" value="1"/>
</dbReference>
<evidence type="ECO:0000256" key="8">
    <source>
        <dbReference type="ARBA" id="ARBA00041137"/>
    </source>
</evidence>
<evidence type="ECO:0000256" key="7">
    <source>
        <dbReference type="ARBA" id="ARBA00038878"/>
    </source>
</evidence>
<keyword evidence="2" id="KW-0285">Flavoprotein</keyword>
<evidence type="ECO:0000259" key="9">
    <source>
        <dbReference type="Pfam" id="PF01266"/>
    </source>
</evidence>
<dbReference type="InterPro" id="IPR006076">
    <property type="entry name" value="FAD-dep_OxRdtase"/>
</dbReference>
<feature type="domain" description="FAD dependent oxidoreductase" evidence="9">
    <location>
        <begin position="36"/>
        <end position="440"/>
    </location>
</feature>
<dbReference type="OrthoDB" id="498204at2759"/>
<reference evidence="10" key="1">
    <citation type="submission" date="2022-01" db="EMBL/GenBank/DDBJ databases">
        <authorList>
            <person name="King R."/>
        </authorList>
    </citation>
    <scope>NUCLEOTIDE SEQUENCE</scope>
</reference>
<accession>A0A9P0C852</accession>
<sequence>MLKINNKIVALKPWENLATKISTRNISALENRACYDIVVVGGGIVGAATARELKKRQRHLKIALVEKEKELAFHQSGHNSGVIHAGIYYTPGSLKAKLCVEGMKLAYEYCNTKHIPYKKVGKLIVATNSEEVKRLQVLHERGIKNNVPDLKKLIGANEIKKIEPLCTGLEALWSPHTGIVDWKLVTNHYAEDFKQDGGDIHLNFEVNGFNSSENVDYPIEIFSKCGKIFESKYVLTCGGLHSDYLAELSGCSKSPKIVPFRGEYLILAAEKAKLIKANIYPVPDPRFPFLGVHFTPRMDGSVWIGPNAVFAFKKEGYRWNDFNIKELFDNVTYPGFLKLAYKYMGKGGQEMLKSFSPKMVVRDLQKFIPSLTFEDIVPGQGAAGVRAQALDEDGNLVDDFYFDTKSYDIGGVTKNRILHCRNAPSPGATSSLAIAKMIADKCENEFRIQDETTETQKITV</sequence>
<evidence type="ECO:0000256" key="1">
    <source>
        <dbReference type="ARBA" id="ARBA00001974"/>
    </source>
</evidence>
<name>A0A9P0C852_9CUCU</name>
<evidence type="ECO:0000313" key="11">
    <source>
        <dbReference type="Proteomes" id="UP001153636"/>
    </source>
</evidence>
<comment type="catalytic activity">
    <reaction evidence="5">
        <text>(S)-2-hydroxyglutarate + A = 2-oxoglutarate + AH2</text>
        <dbReference type="Rhea" id="RHEA:21252"/>
        <dbReference type="ChEBI" id="CHEBI:13193"/>
        <dbReference type="ChEBI" id="CHEBI:16782"/>
        <dbReference type="ChEBI" id="CHEBI:16810"/>
        <dbReference type="ChEBI" id="CHEBI:17499"/>
        <dbReference type="EC" id="1.1.99.2"/>
    </reaction>
</comment>
<protein>
    <recommendedName>
        <fullName evidence="8">L-2-hydroxyglutarate dehydrogenase, mitochondrial</fullName>
        <ecNumber evidence="7">1.1.99.2</ecNumber>
    </recommendedName>
</protein>
<dbReference type="PANTHER" id="PTHR43104">
    <property type="entry name" value="L-2-HYDROXYGLUTARATE DEHYDROGENASE, MITOCHONDRIAL"/>
    <property type="match status" value="1"/>
</dbReference>
<dbReference type="Gene3D" id="3.50.50.60">
    <property type="entry name" value="FAD/NAD(P)-binding domain"/>
    <property type="match status" value="1"/>
</dbReference>
<dbReference type="NCBIfam" id="NF008726">
    <property type="entry name" value="PRK11728.1"/>
    <property type="match status" value="1"/>
</dbReference>
<comment type="similarity">
    <text evidence="6">Belongs to the L2HGDH family.</text>
</comment>
<evidence type="ECO:0000256" key="5">
    <source>
        <dbReference type="ARBA" id="ARBA00036066"/>
    </source>
</evidence>
<evidence type="ECO:0000256" key="6">
    <source>
        <dbReference type="ARBA" id="ARBA00037941"/>
    </source>
</evidence>
<dbReference type="AlphaFoldDB" id="A0A9P0C852"/>
<evidence type="ECO:0000256" key="2">
    <source>
        <dbReference type="ARBA" id="ARBA00022630"/>
    </source>
</evidence>
<dbReference type="EC" id="1.1.99.2" evidence="7"/>
<dbReference type="Proteomes" id="UP001153636">
    <property type="component" value="Chromosome 1"/>
</dbReference>
<evidence type="ECO:0000313" key="10">
    <source>
        <dbReference type="EMBL" id="CAH1098742.1"/>
    </source>
</evidence>
<dbReference type="EMBL" id="OV651813">
    <property type="protein sequence ID" value="CAH1098742.1"/>
    <property type="molecule type" value="Genomic_DNA"/>
</dbReference>
<gene>
    <name evidence="10" type="ORF">PSYICH_LOCUS177</name>
</gene>
<dbReference type="PANTHER" id="PTHR43104:SF2">
    <property type="entry name" value="L-2-HYDROXYGLUTARATE DEHYDROGENASE, MITOCHONDRIAL"/>
    <property type="match status" value="1"/>
</dbReference>
<proteinExistence type="inferred from homology"/>
<evidence type="ECO:0000256" key="3">
    <source>
        <dbReference type="ARBA" id="ARBA00022827"/>
    </source>
</evidence>
<dbReference type="SUPFAM" id="SSF51905">
    <property type="entry name" value="FAD/NAD(P)-binding domain"/>
    <property type="match status" value="1"/>
</dbReference>
<dbReference type="Pfam" id="PF01266">
    <property type="entry name" value="DAO"/>
    <property type="match status" value="1"/>
</dbReference>